<name>A0A4U5M2Y2_STECR</name>
<sequence length="224" mass="25763">MACVSLVDSSETLSRHHNFLTPFAAVLISALHIWIERSVLAMLHYFRLRLGFGRNREFEEASRMLRTSGIRAAGDVSAVMPPEKVLPVDSEIKRCCIAALQNIRVESKLRSEQKIGSEDCCYEEIAFVDLFTEIPLDAAGDFVRLLEQDLEKQAGTNDNYELLKFEKEFETRDLDAKDFEANWRDILACQHLYVDELKASSEAALIAESEQLHEQLRFWQNFRM</sequence>
<keyword evidence="1" id="KW-0472">Membrane</keyword>
<evidence type="ECO:0000256" key="1">
    <source>
        <dbReference type="SAM" id="Phobius"/>
    </source>
</evidence>
<accession>A0A4U5M2Y2</accession>
<comment type="caution">
    <text evidence="2">The sequence shown here is derived from an EMBL/GenBank/DDBJ whole genome shotgun (WGS) entry which is preliminary data.</text>
</comment>
<protein>
    <submittedName>
        <fullName evidence="2">Uncharacterized protein</fullName>
    </submittedName>
</protein>
<dbReference type="Proteomes" id="UP000298663">
    <property type="component" value="Unassembled WGS sequence"/>
</dbReference>
<feature type="transmembrane region" description="Helical" evidence="1">
    <location>
        <begin position="20"/>
        <end position="46"/>
    </location>
</feature>
<reference evidence="2 3" key="2">
    <citation type="journal article" date="2019" name="G3 (Bethesda)">
        <title>Hybrid Assembly of the Genome of the Entomopathogenic Nematode Steinernema carpocapsae Identifies the X-Chromosome.</title>
        <authorList>
            <person name="Serra L."/>
            <person name="Macchietto M."/>
            <person name="Macias-Munoz A."/>
            <person name="McGill C.J."/>
            <person name="Rodriguez I.M."/>
            <person name="Rodriguez B."/>
            <person name="Murad R."/>
            <person name="Mortazavi A."/>
        </authorList>
    </citation>
    <scope>NUCLEOTIDE SEQUENCE [LARGE SCALE GENOMIC DNA]</scope>
    <source>
        <strain evidence="2 3">ALL</strain>
    </source>
</reference>
<evidence type="ECO:0000313" key="3">
    <source>
        <dbReference type="Proteomes" id="UP000298663"/>
    </source>
</evidence>
<keyword evidence="1" id="KW-0812">Transmembrane</keyword>
<evidence type="ECO:0000313" key="2">
    <source>
        <dbReference type="EMBL" id="TKR63108.1"/>
    </source>
</evidence>
<reference evidence="2 3" key="1">
    <citation type="journal article" date="2015" name="Genome Biol.">
        <title>Comparative genomics of Steinernema reveals deeply conserved gene regulatory networks.</title>
        <authorList>
            <person name="Dillman A.R."/>
            <person name="Macchietto M."/>
            <person name="Porter C.F."/>
            <person name="Rogers A."/>
            <person name="Williams B."/>
            <person name="Antoshechkin I."/>
            <person name="Lee M.M."/>
            <person name="Goodwin Z."/>
            <person name="Lu X."/>
            <person name="Lewis E.E."/>
            <person name="Goodrich-Blair H."/>
            <person name="Stock S.P."/>
            <person name="Adams B.J."/>
            <person name="Sternberg P.W."/>
            <person name="Mortazavi A."/>
        </authorList>
    </citation>
    <scope>NUCLEOTIDE SEQUENCE [LARGE SCALE GENOMIC DNA]</scope>
    <source>
        <strain evidence="2 3">ALL</strain>
    </source>
</reference>
<gene>
    <name evidence="2" type="ORF">L596_026983</name>
</gene>
<proteinExistence type="predicted"/>
<organism evidence="2 3">
    <name type="scientific">Steinernema carpocapsae</name>
    <name type="common">Entomopathogenic nematode</name>
    <dbReference type="NCBI Taxonomy" id="34508"/>
    <lineage>
        <taxon>Eukaryota</taxon>
        <taxon>Metazoa</taxon>
        <taxon>Ecdysozoa</taxon>
        <taxon>Nematoda</taxon>
        <taxon>Chromadorea</taxon>
        <taxon>Rhabditida</taxon>
        <taxon>Tylenchina</taxon>
        <taxon>Panagrolaimomorpha</taxon>
        <taxon>Strongyloidoidea</taxon>
        <taxon>Steinernematidae</taxon>
        <taxon>Steinernema</taxon>
    </lineage>
</organism>
<dbReference type="EMBL" id="AZBU02000010">
    <property type="protein sequence ID" value="TKR63108.1"/>
    <property type="molecule type" value="Genomic_DNA"/>
</dbReference>
<dbReference type="AlphaFoldDB" id="A0A4U5M2Y2"/>
<keyword evidence="1" id="KW-1133">Transmembrane helix</keyword>
<keyword evidence="3" id="KW-1185">Reference proteome</keyword>